<dbReference type="AlphaFoldDB" id="A0A2N9KGB2"/>
<keyword evidence="1" id="KW-1133">Transmembrane helix</keyword>
<dbReference type="Proteomes" id="UP000237923">
    <property type="component" value="Unassembled WGS sequence"/>
</dbReference>
<evidence type="ECO:0000313" key="5">
    <source>
        <dbReference type="Proteomes" id="UP000239237"/>
    </source>
</evidence>
<name>A0A2N9KGB2_9LACO</name>
<accession>A0A2N9KGB2</accession>
<dbReference type="Proteomes" id="UP000239237">
    <property type="component" value="Unassembled WGS sequence"/>
</dbReference>
<keyword evidence="1" id="KW-0472">Membrane</keyword>
<dbReference type="RefSeq" id="WP_014975105.1">
    <property type="nucleotide sequence ID" value="NZ_OKQR01000007.1"/>
</dbReference>
<feature type="transmembrane region" description="Helical" evidence="1">
    <location>
        <begin position="65"/>
        <end position="95"/>
    </location>
</feature>
<evidence type="ECO:0000313" key="2">
    <source>
        <dbReference type="EMBL" id="SPD95104.1"/>
    </source>
</evidence>
<dbReference type="EMBL" id="OKQU01000006">
    <property type="protein sequence ID" value="SPE09856.1"/>
    <property type="molecule type" value="Genomic_DNA"/>
</dbReference>
<evidence type="ECO:0000313" key="3">
    <source>
        <dbReference type="EMBL" id="SPE09856.1"/>
    </source>
</evidence>
<sequence>MSKLFPRGFRVRYWHRHLRRDVFIAIGLVPVVIFLITIVFRLLAIMPPIKGLVSFTKALVTQVDWLAFVNSLLPGLYLTLIAMVVLVLGASYWYWKTYQFQGFWATVFRLERLSNWLIANQYYLVKEVDEKEHRLSFNLGGEKGGWHW</sequence>
<organism evidence="3 4">
    <name type="scientific">Leuconostoc suionicum</name>
    <dbReference type="NCBI Taxonomy" id="1511761"/>
    <lineage>
        <taxon>Bacteria</taxon>
        <taxon>Bacillati</taxon>
        <taxon>Bacillota</taxon>
        <taxon>Bacilli</taxon>
        <taxon>Lactobacillales</taxon>
        <taxon>Lactobacillaceae</taxon>
        <taxon>Leuconostoc</taxon>
    </lineage>
</organism>
<gene>
    <name evidence="2" type="ORF">LES8486_02070</name>
    <name evidence="3" type="ORF">LES9216_02054</name>
</gene>
<evidence type="ECO:0000256" key="1">
    <source>
        <dbReference type="SAM" id="Phobius"/>
    </source>
</evidence>
<keyword evidence="5" id="KW-1185">Reference proteome</keyword>
<reference evidence="3 4" key="2">
    <citation type="submission" date="2018-02" db="EMBL/GenBank/DDBJ databases">
        <authorList>
            <person name="Cohen D.B."/>
            <person name="Kent A.D."/>
        </authorList>
    </citation>
    <scope>NUCLEOTIDE SEQUENCE [LARGE SCALE GENOMIC DNA]</scope>
    <source>
        <strain evidence="3 4">CECT 9216</strain>
    </source>
</reference>
<evidence type="ECO:0000313" key="4">
    <source>
        <dbReference type="Proteomes" id="UP000237923"/>
    </source>
</evidence>
<reference evidence="2 5" key="1">
    <citation type="submission" date="2018-02" db="EMBL/GenBank/DDBJ databases">
        <authorList>
            <person name="Rodrigo-Torres L."/>
            <person name="Arahal R. D."/>
            <person name="Lucena T."/>
        </authorList>
    </citation>
    <scope>NUCLEOTIDE SEQUENCE [LARGE SCALE GENOMIC DNA]</scope>
    <source>
        <strain evidence="2 5">CECT 8486</strain>
    </source>
</reference>
<keyword evidence="1" id="KW-0812">Transmembrane</keyword>
<protein>
    <submittedName>
        <fullName evidence="3">Uncharacterized protein</fullName>
    </submittedName>
</protein>
<feature type="transmembrane region" description="Helical" evidence="1">
    <location>
        <begin position="21"/>
        <end position="45"/>
    </location>
</feature>
<proteinExistence type="predicted"/>
<dbReference type="EMBL" id="OKQR01000007">
    <property type="protein sequence ID" value="SPD95104.1"/>
    <property type="molecule type" value="Genomic_DNA"/>
</dbReference>